<dbReference type="PANTHER" id="PTHR35841:SF1">
    <property type="entry name" value="PHOSPHONATES-BINDING PERIPLASMIC PROTEIN"/>
    <property type="match status" value="1"/>
</dbReference>
<accession>A0A7D5ZFS2</accession>
<evidence type="ECO:0000313" key="5">
    <source>
        <dbReference type="Proteomes" id="UP000510822"/>
    </source>
</evidence>
<dbReference type="EMBL" id="CP058952">
    <property type="protein sequence ID" value="QLI81069.1"/>
    <property type="molecule type" value="Genomic_DNA"/>
</dbReference>
<gene>
    <name evidence="4" type="primary">phnD</name>
    <name evidence="4" type="ORF">HZU75_05740</name>
</gene>
<sequence>MGAISFRQLGMLVLALVCVTSVQARETLTVGLIAHGEEQEAIAAWQPVLDDLAKATGANVKAVAAKNYAQILDGLKSGQIQVARLGNKVALEAVETANCDVFAQLVLKGGVDKYSSVLITRKDSGIQDFAQVLGNKARYRYGSGDKKSTSGFLLPQYYAFLKNNIVVDQHFKTVRYGNHQDNFLAVAKGEVDVAANNTDDLLKFSKKFPKESSNIKVIWQSEAFNFDPMVMRRNLPAQLKQDISKFFLEYGKSSVYPDAVAKLIAADDLSGFKALANRDLKRIAEVELFYAQFSAALNPALSPAQRQQIDKANFRRHEQLIALLGGAR</sequence>
<evidence type="ECO:0000256" key="2">
    <source>
        <dbReference type="ARBA" id="ARBA00022729"/>
    </source>
</evidence>
<feature type="signal peptide" evidence="3">
    <location>
        <begin position="1"/>
        <end position="24"/>
    </location>
</feature>
<dbReference type="AlphaFoldDB" id="A0A7D5ZFS2"/>
<dbReference type="Pfam" id="PF12974">
    <property type="entry name" value="Phosphonate-bd"/>
    <property type="match status" value="1"/>
</dbReference>
<keyword evidence="5" id="KW-1185">Reference proteome</keyword>
<name>A0A7D5ZFS2_9NEIS</name>
<feature type="chain" id="PRO_5028876396" evidence="3">
    <location>
        <begin position="25"/>
        <end position="328"/>
    </location>
</feature>
<evidence type="ECO:0000256" key="1">
    <source>
        <dbReference type="ARBA" id="ARBA00007162"/>
    </source>
</evidence>
<organism evidence="4 5">
    <name type="scientific">Chitinibacter fontanus</name>
    <dbReference type="NCBI Taxonomy" id="1737446"/>
    <lineage>
        <taxon>Bacteria</taxon>
        <taxon>Pseudomonadati</taxon>
        <taxon>Pseudomonadota</taxon>
        <taxon>Betaproteobacteria</taxon>
        <taxon>Neisseriales</taxon>
        <taxon>Chitinibacteraceae</taxon>
        <taxon>Chitinibacter</taxon>
    </lineage>
</organism>
<dbReference type="RefSeq" id="WP_180308200.1">
    <property type="nucleotide sequence ID" value="NZ_CP058952.1"/>
</dbReference>
<dbReference type="NCBIfam" id="TIGR01098">
    <property type="entry name" value="3A0109s03R"/>
    <property type="match status" value="1"/>
</dbReference>
<evidence type="ECO:0000256" key="3">
    <source>
        <dbReference type="SAM" id="SignalP"/>
    </source>
</evidence>
<evidence type="ECO:0000313" key="4">
    <source>
        <dbReference type="EMBL" id="QLI81069.1"/>
    </source>
</evidence>
<proteinExistence type="inferred from homology"/>
<comment type="similarity">
    <text evidence="1">Belongs to the phosphate/phosphite/phosphonate binding protein family.</text>
</comment>
<dbReference type="Gene3D" id="3.40.190.10">
    <property type="entry name" value="Periplasmic binding protein-like II"/>
    <property type="match status" value="2"/>
</dbReference>
<dbReference type="KEGG" id="cfon:HZU75_05740"/>
<dbReference type="SUPFAM" id="SSF53850">
    <property type="entry name" value="Periplasmic binding protein-like II"/>
    <property type="match status" value="1"/>
</dbReference>
<dbReference type="GO" id="GO:0055085">
    <property type="term" value="P:transmembrane transport"/>
    <property type="evidence" value="ECO:0007669"/>
    <property type="project" value="InterPro"/>
</dbReference>
<keyword evidence="2 3" id="KW-0732">Signal</keyword>
<reference evidence="4 5" key="1">
    <citation type="journal article" date="2016" name="Int. J. Syst. Evol. Microbiol.">
        <title>Chitinibacter fontanus sp. nov., isolated from a spring.</title>
        <authorList>
            <person name="Sheu S.Y."/>
            <person name="Li Y.S."/>
            <person name="Young C.C."/>
            <person name="Chen W.M."/>
        </authorList>
    </citation>
    <scope>NUCLEOTIDE SEQUENCE [LARGE SCALE GENOMIC DNA]</scope>
    <source>
        <strain evidence="4 5">STM-7</strain>
    </source>
</reference>
<dbReference type="InterPro" id="IPR005770">
    <property type="entry name" value="PhnD"/>
</dbReference>
<dbReference type="PANTHER" id="PTHR35841">
    <property type="entry name" value="PHOSPHONATES-BINDING PERIPLASMIC PROTEIN"/>
    <property type="match status" value="1"/>
</dbReference>
<dbReference type="GO" id="GO:0043190">
    <property type="term" value="C:ATP-binding cassette (ABC) transporter complex"/>
    <property type="evidence" value="ECO:0007669"/>
    <property type="project" value="InterPro"/>
</dbReference>
<protein>
    <submittedName>
        <fullName evidence="4">Phosphate/phosphite/phosphonate ABC transporter substrate-binding protein</fullName>
    </submittedName>
</protein>
<dbReference type="Proteomes" id="UP000510822">
    <property type="component" value="Chromosome"/>
</dbReference>